<dbReference type="EMBL" id="JACHCA010000001">
    <property type="protein sequence ID" value="MBB6126155.1"/>
    <property type="molecule type" value="Genomic_DNA"/>
</dbReference>
<name>A0A841JCF5_9SPHI</name>
<accession>A0A841JCF5</accession>
<proteinExistence type="inferred from homology"/>
<dbReference type="PROSITE" id="PS51257">
    <property type="entry name" value="PROKAR_LIPOPROTEIN"/>
    <property type="match status" value="1"/>
</dbReference>
<gene>
    <name evidence="8" type="ORF">HDF22_000256</name>
</gene>
<organism evidence="8 9">
    <name type="scientific">Mucilaginibacter lappiensis</name>
    <dbReference type="NCBI Taxonomy" id="354630"/>
    <lineage>
        <taxon>Bacteria</taxon>
        <taxon>Pseudomonadati</taxon>
        <taxon>Bacteroidota</taxon>
        <taxon>Sphingobacteriia</taxon>
        <taxon>Sphingobacteriales</taxon>
        <taxon>Sphingobacteriaceae</taxon>
        <taxon>Mucilaginibacter</taxon>
    </lineage>
</organism>
<keyword evidence="3" id="KW-0732">Signal</keyword>
<evidence type="ECO:0000259" key="7">
    <source>
        <dbReference type="Pfam" id="PF14322"/>
    </source>
</evidence>
<reference evidence="8 9" key="1">
    <citation type="submission" date="2020-08" db="EMBL/GenBank/DDBJ databases">
        <title>Genomic Encyclopedia of Type Strains, Phase IV (KMG-V): Genome sequencing to study the core and pangenomes of soil and plant-associated prokaryotes.</title>
        <authorList>
            <person name="Whitman W."/>
        </authorList>
    </citation>
    <scope>NUCLEOTIDE SEQUENCE [LARGE SCALE GENOMIC DNA]</scope>
    <source>
        <strain evidence="8 9">MP601</strain>
    </source>
</reference>
<evidence type="ECO:0000313" key="8">
    <source>
        <dbReference type="EMBL" id="MBB6126155.1"/>
    </source>
</evidence>
<dbReference type="Pfam" id="PF14322">
    <property type="entry name" value="SusD-like_3"/>
    <property type="match status" value="1"/>
</dbReference>
<dbReference type="SUPFAM" id="SSF48452">
    <property type="entry name" value="TPR-like"/>
    <property type="match status" value="1"/>
</dbReference>
<evidence type="ECO:0000256" key="5">
    <source>
        <dbReference type="ARBA" id="ARBA00023237"/>
    </source>
</evidence>
<comment type="subcellular location">
    <subcellularLocation>
        <location evidence="1">Cell outer membrane</location>
    </subcellularLocation>
</comment>
<evidence type="ECO:0000256" key="4">
    <source>
        <dbReference type="ARBA" id="ARBA00023136"/>
    </source>
</evidence>
<dbReference type="Pfam" id="PF07980">
    <property type="entry name" value="SusD_RagB"/>
    <property type="match status" value="1"/>
</dbReference>
<dbReference type="InterPro" id="IPR012944">
    <property type="entry name" value="SusD_RagB_dom"/>
</dbReference>
<protein>
    <recommendedName>
        <fullName evidence="10">Starch-binding associating with outer membrane</fullName>
    </recommendedName>
</protein>
<dbReference type="RefSeq" id="WP_183585120.1">
    <property type="nucleotide sequence ID" value="NZ_JACHCA010000001.1"/>
</dbReference>
<evidence type="ECO:0000256" key="2">
    <source>
        <dbReference type="ARBA" id="ARBA00006275"/>
    </source>
</evidence>
<dbReference type="InterPro" id="IPR011990">
    <property type="entry name" value="TPR-like_helical_dom_sf"/>
</dbReference>
<evidence type="ECO:0008006" key="10">
    <source>
        <dbReference type="Google" id="ProtNLM"/>
    </source>
</evidence>
<keyword evidence="4" id="KW-0472">Membrane</keyword>
<dbReference type="GO" id="GO:0009279">
    <property type="term" value="C:cell outer membrane"/>
    <property type="evidence" value="ECO:0007669"/>
    <property type="project" value="UniProtKB-SubCell"/>
</dbReference>
<evidence type="ECO:0000259" key="6">
    <source>
        <dbReference type="Pfam" id="PF07980"/>
    </source>
</evidence>
<keyword evidence="5" id="KW-0998">Cell outer membrane</keyword>
<evidence type="ECO:0000256" key="1">
    <source>
        <dbReference type="ARBA" id="ARBA00004442"/>
    </source>
</evidence>
<comment type="caution">
    <text evidence="8">The sequence shown here is derived from an EMBL/GenBank/DDBJ whole genome shotgun (WGS) entry which is preliminary data.</text>
</comment>
<dbReference type="AlphaFoldDB" id="A0A841JCF5"/>
<evidence type="ECO:0000256" key="3">
    <source>
        <dbReference type="ARBA" id="ARBA00022729"/>
    </source>
</evidence>
<dbReference type="Proteomes" id="UP000548326">
    <property type="component" value="Unassembled WGS sequence"/>
</dbReference>
<feature type="domain" description="RagB/SusD" evidence="6">
    <location>
        <begin position="256"/>
        <end position="541"/>
    </location>
</feature>
<comment type="similarity">
    <text evidence="2">Belongs to the SusD family.</text>
</comment>
<sequence>MKNLFITLIILATLASSSGCKKDFLDRAPLDSYTNAVLWKSSSDVLAALNGCYSKWGGSNNGYYGVFADNNSDNTFDQFPWENWLALSAGIATPTNPGFTKWNYSCIQTCNWFLDNVGAATMDATLKARTIGEARFLRAYEYFTLSQLYGSVPLVEHNLTPDAANKVTQATKANVVAFILNELTTIAPDLPVSYSGSDIGRITRGAAIALKARIELFNQMYPQCIADCQQLMTAPFSYSIYPKYVDLFRQPYADNQEVILDVQFKASDNNFGWARNMTINSLGGYNSIAPTQNLVDAYETTNGKTIDDPASGYNPAQPYQNRDPRLSATVFYPGAQYSSKLPYGFYYDPISSSPKTLDHWGDNNCSPSAYGLRKYTPFIADFPNLDQVGMDVILIRYAEIKLMDAEAKIESNKIDASVYDDINAVRQRPDVNMPAVDRSKYNDQSSLRTLLRRERRVELAVEGLRWFDIQRWQIGQQVMNGQVTGSMLGTVNQTNGALTLTPGTTIKVGAARVFDPAKNYLWPIPQTEIDLNKSLKQNPGY</sequence>
<dbReference type="Gene3D" id="1.25.40.390">
    <property type="match status" value="1"/>
</dbReference>
<evidence type="ECO:0000313" key="9">
    <source>
        <dbReference type="Proteomes" id="UP000548326"/>
    </source>
</evidence>
<dbReference type="InterPro" id="IPR033985">
    <property type="entry name" value="SusD-like_N"/>
</dbReference>
<feature type="domain" description="SusD-like N-terminal" evidence="7">
    <location>
        <begin position="23"/>
        <end position="216"/>
    </location>
</feature>